<keyword evidence="5" id="KW-1185">Reference proteome</keyword>
<dbReference type="Gene3D" id="1.25.40.10">
    <property type="entry name" value="Tetratricopeptide repeat domain"/>
    <property type="match status" value="3"/>
</dbReference>
<dbReference type="PANTHER" id="PTHR46082:SF6">
    <property type="entry name" value="AAA+ ATPASE DOMAIN-CONTAINING PROTEIN-RELATED"/>
    <property type="match status" value="1"/>
</dbReference>
<proteinExistence type="predicted"/>
<reference evidence="4 5" key="1">
    <citation type="journal article" date="2019" name="Appl. Microbiol. Biotechnol.">
        <title>Genome sequence of Isaria javanica and comparative genome analysis insights into family S53 peptidase evolution in fungal entomopathogens.</title>
        <authorList>
            <person name="Lin R."/>
            <person name="Zhang X."/>
            <person name="Xin B."/>
            <person name="Zou M."/>
            <person name="Gao Y."/>
            <person name="Qin F."/>
            <person name="Hu Q."/>
            <person name="Xie B."/>
            <person name="Cheng X."/>
        </authorList>
    </citation>
    <scope>NUCLEOTIDE SEQUENCE [LARGE SCALE GENOMIC DNA]</scope>
    <source>
        <strain evidence="4 5">IJ1G</strain>
    </source>
</reference>
<evidence type="ECO:0000256" key="2">
    <source>
        <dbReference type="PROSITE-ProRule" id="PRU00339"/>
    </source>
</evidence>
<dbReference type="InterPro" id="IPR019734">
    <property type="entry name" value="TPR_rpt"/>
</dbReference>
<dbReference type="InterPro" id="IPR011990">
    <property type="entry name" value="TPR-like_helical_dom_sf"/>
</dbReference>
<feature type="domain" description="Nephrocystin 3-like N-terminal" evidence="3">
    <location>
        <begin position="38"/>
        <end position="225"/>
    </location>
</feature>
<dbReference type="SUPFAM" id="SSF52540">
    <property type="entry name" value="P-loop containing nucleoside triphosphate hydrolases"/>
    <property type="match status" value="1"/>
</dbReference>
<evidence type="ECO:0000256" key="1">
    <source>
        <dbReference type="ARBA" id="ARBA00022737"/>
    </source>
</evidence>
<dbReference type="AlphaFoldDB" id="A0A545WA44"/>
<dbReference type="OrthoDB" id="626167at2759"/>
<evidence type="ECO:0000259" key="3">
    <source>
        <dbReference type="Pfam" id="PF24883"/>
    </source>
</evidence>
<dbReference type="Pfam" id="PF13374">
    <property type="entry name" value="TPR_10"/>
    <property type="match status" value="2"/>
</dbReference>
<dbReference type="Pfam" id="PF13424">
    <property type="entry name" value="TPR_12"/>
    <property type="match status" value="2"/>
</dbReference>
<evidence type="ECO:0000313" key="4">
    <source>
        <dbReference type="EMBL" id="TQV99458.1"/>
    </source>
</evidence>
<dbReference type="EMBL" id="SPUK01000002">
    <property type="protein sequence ID" value="TQV99458.1"/>
    <property type="molecule type" value="Genomic_DNA"/>
</dbReference>
<keyword evidence="1" id="KW-0677">Repeat</keyword>
<feature type="repeat" description="TPR" evidence="2">
    <location>
        <begin position="517"/>
        <end position="550"/>
    </location>
</feature>
<dbReference type="InterPro" id="IPR056884">
    <property type="entry name" value="NPHP3-like_N"/>
</dbReference>
<dbReference type="Proteomes" id="UP000315783">
    <property type="component" value="Unassembled WGS sequence"/>
</dbReference>
<dbReference type="PANTHER" id="PTHR46082">
    <property type="entry name" value="ATP/GTP-BINDING PROTEIN-RELATED"/>
    <property type="match status" value="1"/>
</dbReference>
<name>A0A545WA44_9HYPO</name>
<dbReference type="InterPro" id="IPR053137">
    <property type="entry name" value="NLR-like"/>
</dbReference>
<protein>
    <submittedName>
        <fullName evidence="4">Tetratricopeptide repeat domain-containing protein</fullName>
    </submittedName>
</protein>
<dbReference type="PROSITE" id="PS50005">
    <property type="entry name" value="TPR"/>
    <property type="match status" value="1"/>
</dbReference>
<gene>
    <name evidence="4" type="ORF">IF1G_01673</name>
</gene>
<dbReference type="InterPro" id="IPR027417">
    <property type="entry name" value="P-loop_NTPase"/>
</dbReference>
<dbReference type="STRING" id="43265.A0A545WA44"/>
<organism evidence="4 5">
    <name type="scientific">Cordyceps javanica</name>
    <dbReference type="NCBI Taxonomy" id="43265"/>
    <lineage>
        <taxon>Eukaryota</taxon>
        <taxon>Fungi</taxon>
        <taxon>Dikarya</taxon>
        <taxon>Ascomycota</taxon>
        <taxon>Pezizomycotina</taxon>
        <taxon>Sordariomycetes</taxon>
        <taxon>Hypocreomycetidae</taxon>
        <taxon>Hypocreales</taxon>
        <taxon>Cordycipitaceae</taxon>
        <taxon>Cordyceps</taxon>
    </lineage>
</organism>
<evidence type="ECO:0000313" key="5">
    <source>
        <dbReference type="Proteomes" id="UP000315783"/>
    </source>
</evidence>
<comment type="caution">
    <text evidence="4">The sequence shown here is derived from an EMBL/GenBank/DDBJ whole genome shotgun (WGS) entry which is preliminary data.</text>
</comment>
<accession>A0A545WA44</accession>
<sequence>MEMLPFRVSSDPNARDTLEAFGPGNATLGISLPLVEPGTNRWIFEDEHVAAWLSGRPDASWVAPGQDAPVQTINKLWLYGPSGSGRTLLAATLTHHLLRSLPSEPWHAVCYYFAGDGPIENEAVVCLRTLVAQLAQQNEAAYDEFRKSVQFGALPHVDGSMDGGIRPFQSDSPIDLCRLLEVMSRHFGKVSVVIRGIDYMEAALTLQLAALADAPGSKMRIVFTSGDGAGQQDACIQTVSCPVEVAAAPDEVSLEIEQYILTNNHGSWLWAVTTLDDQSDLLRRKSWVPLTIVGNAGGRSHTLDTSESAFNPYLERILQDNDPMARLILIRTARWLAITENEPSFRLTAHEHLKALTALYGMENKDFCTSGRSVHTRDVLHACRPIVRLTDTADGSYFQFRHKTVYAYLVHMLPSHGMPLKEMSYDGFTMGREFKDFVQICNALSGPDAGCAEILFQKLLHAQQKLFGRDDADTLFTQEHFASFCWDRGRLDEAERLYLDIARGYERAPPAIRDPQYNVLNSLGIFYKRQGRYEEAERYYQAALRGREAYHGAAHESTLHTVSNIAQLYAAQGKVAAAQAQWAKALPLCEQTFGRRHTTTLSIVYNLGLAHKSLGDHAAAQALLARALADHDQVYGVEHRNTLDVVASLAHAHLLRGDDVAAAERLYARALASYEKLQGPAGESVLHTCHSLAKVYQSLNRPREAEAAAKRALSGFEAAAGADSLDAVDAAYTLFLGYVEEERLREAVVLGARVLAGFERAQQCGGGGGGGGNGREGSVTASVADNMALAHAKLGELAQAESLWLRAYQGHAAARGRGAELSLAAANNLGLLYMRQGRLADADGWLRQALRGYEELHGPRGPTPMRIARDLARVRRDMERMGAQ</sequence>
<dbReference type="SUPFAM" id="SSF48452">
    <property type="entry name" value="TPR-like"/>
    <property type="match status" value="2"/>
</dbReference>
<dbReference type="Pfam" id="PF24883">
    <property type="entry name" value="NPHP3_N"/>
    <property type="match status" value="1"/>
</dbReference>
<keyword evidence="2" id="KW-0802">TPR repeat</keyword>
<dbReference type="SMART" id="SM00028">
    <property type="entry name" value="TPR"/>
    <property type="match status" value="5"/>
</dbReference>